<reference evidence="1 2" key="1">
    <citation type="submission" date="2018-08" db="EMBL/GenBank/DDBJ databases">
        <title>Genomic Encyclopedia of Archaeal and Bacterial Type Strains, Phase II (KMG-II): from individual species to whole genera.</title>
        <authorList>
            <person name="Goeker M."/>
        </authorList>
    </citation>
    <scope>NUCLEOTIDE SEQUENCE [LARGE SCALE GENOMIC DNA]</scope>
    <source>
        <strain evidence="1 2">ATCC 27112</strain>
    </source>
</reference>
<dbReference type="Pfam" id="PF08902">
    <property type="entry name" value="DUF1848"/>
    <property type="match status" value="1"/>
</dbReference>
<dbReference type="AlphaFoldDB" id="A0A397RQC9"/>
<dbReference type="OrthoDB" id="9771212at2"/>
<dbReference type="RefSeq" id="WP_119016102.1">
    <property type="nucleotide sequence ID" value="NZ_QXEV01000008.1"/>
</dbReference>
<evidence type="ECO:0000313" key="1">
    <source>
        <dbReference type="EMBL" id="RIA75918.1"/>
    </source>
</evidence>
<dbReference type="Proteomes" id="UP000266506">
    <property type="component" value="Unassembled WGS sequence"/>
</dbReference>
<sequence length="291" mass="34190">MILFISGRTDICAFYSTWLKNRIDAGYFDVRNPFNPSLVSRIYASDIDLYVFCTKNPIPVIPLLKEIKKPIYFMVTLTGYHKDIEVNVLNKKEILESIKELSLILGKKNVLLRYDPIFINDTYTIDYHIKAIEGLMIELKDSIEEITFSFLDIYKNVRKNYKDINPKVLKDDDYILLSKRFKELSNKYGIKLKTCFEDEVLKFGFLKGECISKELAFRLTGKSFKKWKERDCGCREIVDIGQYNTCNHRCKYCYANYDEESIKKNISMHDPNSSLLIGHLKETDIIKVRRK</sequence>
<name>A0A397RQC9_9MOLU</name>
<keyword evidence="2" id="KW-1185">Reference proteome</keyword>
<dbReference type="InParanoid" id="A0A397RQC9"/>
<accession>A0A397RQC9</accession>
<gene>
    <name evidence="1" type="ORF">EI71_00949</name>
</gene>
<protein>
    <submittedName>
        <fullName evidence="1">Uncharacterized protein DUF1848</fullName>
    </submittedName>
</protein>
<dbReference type="EMBL" id="QXEV01000008">
    <property type="protein sequence ID" value="RIA75918.1"/>
    <property type="molecule type" value="Genomic_DNA"/>
</dbReference>
<organism evidence="1 2">
    <name type="scientific">Anaeroplasma bactoclasticum</name>
    <dbReference type="NCBI Taxonomy" id="2088"/>
    <lineage>
        <taxon>Bacteria</taxon>
        <taxon>Bacillati</taxon>
        <taxon>Mycoplasmatota</taxon>
        <taxon>Mollicutes</taxon>
        <taxon>Anaeroplasmatales</taxon>
        <taxon>Anaeroplasmataceae</taxon>
        <taxon>Anaeroplasma</taxon>
    </lineage>
</organism>
<comment type="caution">
    <text evidence="1">The sequence shown here is derived from an EMBL/GenBank/DDBJ whole genome shotgun (WGS) entry which is preliminary data.</text>
</comment>
<proteinExistence type="predicted"/>
<evidence type="ECO:0000313" key="2">
    <source>
        <dbReference type="Proteomes" id="UP000266506"/>
    </source>
</evidence>
<dbReference type="InterPro" id="IPR014998">
    <property type="entry name" value="DUF1848"/>
</dbReference>